<evidence type="ECO:0000256" key="1">
    <source>
        <dbReference type="SAM" id="Coils"/>
    </source>
</evidence>
<organism evidence="3 4">
    <name type="scientific">Apis cerana cerana</name>
    <name type="common">Oriental honeybee</name>
    <dbReference type="NCBI Taxonomy" id="94128"/>
    <lineage>
        <taxon>Eukaryota</taxon>
        <taxon>Metazoa</taxon>
        <taxon>Ecdysozoa</taxon>
        <taxon>Arthropoda</taxon>
        <taxon>Hexapoda</taxon>
        <taxon>Insecta</taxon>
        <taxon>Pterygota</taxon>
        <taxon>Neoptera</taxon>
        <taxon>Endopterygota</taxon>
        <taxon>Hymenoptera</taxon>
        <taxon>Apocrita</taxon>
        <taxon>Aculeata</taxon>
        <taxon>Apoidea</taxon>
        <taxon>Anthophila</taxon>
        <taxon>Apidae</taxon>
        <taxon>Apis</taxon>
    </lineage>
</organism>
<evidence type="ECO:0000313" key="4">
    <source>
        <dbReference type="Proteomes" id="UP000242457"/>
    </source>
</evidence>
<name>A0A2A3E5H4_APICC</name>
<feature type="coiled-coil region" evidence="1">
    <location>
        <begin position="44"/>
        <end position="190"/>
    </location>
</feature>
<keyword evidence="4" id="KW-1185">Reference proteome</keyword>
<keyword evidence="1" id="KW-0175">Coiled coil</keyword>
<protein>
    <submittedName>
        <fullName evidence="3">Uncharacterized protein</fullName>
    </submittedName>
</protein>
<reference evidence="3 4" key="1">
    <citation type="submission" date="2014-07" db="EMBL/GenBank/DDBJ databases">
        <title>Genomic and transcriptomic analysis on Apis cerana provide comprehensive insights into honey bee biology.</title>
        <authorList>
            <person name="Diao Q."/>
            <person name="Sun L."/>
            <person name="Zheng H."/>
            <person name="Zheng H."/>
            <person name="Xu S."/>
            <person name="Wang S."/>
            <person name="Zeng Z."/>
            <person name="Hu F."/>
            <person name="Su S."/>
            <person name="Wu J."/>
        </authorList>
    </citation>
    <scope>NUCLEOTIDE SEQUENCE [LARGE SCALE GENOMIC DNA]</scope>
    <source>
        <tissue evidence="3">Pupae without intestine</tissue>
    </source>
</reference>
<feature type="region of interest" description="Disordered" evidence="2">
    <location>
        <begin position="259"/>
        <end position="278"/>
    </location>
</feature>
<dbReference type="Proteomes" id="UP000242457">
    <property type="component" value="Unassembled WGS sequence"/>
</dbReference>
<proteinExistence type="predicted"/>
<dbReference type="EMBL" id="KZ288383">
    <property type="protein sequence ID" value="PBC26506.1"/>
    <property type="molecule type" value="Genomic_DNA"/>
</dbReference>
<gene>
    <name evidence="3" type="ORF">APICC_01318</name>
</gene>
<accession>A0A2A3E5H4</accession>
<dbReference type="OrthoDB" id="7610835at2759"/>
<dbReference type="STRING" id="94128.A0A2A3E5H4"/>
<feature type="compositionally biased region" description="Basic and acidic residues" evidence="2">
    <location>
        <begin position="262"/>
        <end position="278"/>
    </location>
</feature>
<sequence length="467" mass="55473">MSETDFLYVHPNKSNRYNSGEKYEFKRTQTRNLSQCNSIEPLERNNFRRNRENERKYLEKLKVERQLAAINSKKKSCDEDSEEERNSFRKNLENERKYLEKLKVERHLAAIKKKPCEEDSEDERNNFRRNRENERKYLEKLKAERQLTAIKKKPCDEDSEEERNSFRKDLENERKYLEKLKAEKQLAAIKKKPCDETEEEEERVSNSWFFQCCRRKRLPVKKVHKKRPTFWQRVRGKFRKKKVKKATFEEDDEKIKRKKKKEKPEYEIDKPDKVEDVPPETKEIDFTKSCCYLCAKNTMAIAAALSKGEKFHISIQASTKEIATSDKSCSPTIYVRTVQSSVKVRTRDIGTSFPEKKKEKKVKKPKPKFKIPKRLQAMIPKLRFPMYPKVQTVACETDKSMIPQCRARQGVNCVTEAKVAMQAKLKADKLNQNCTNKNFFSTLIFSLTEFYSQLMYTKFPSYALLTT</sequence>
<evidence type="ECO:0000256" key="2">
    <source>
        <dbReference type="SAM" id="MobiDB-lite"/>
    </source>
</evidence>
<dbReference type="AlphaFoldDB" id="A0A2A3E5H4"/>
<evidence type="ECO:0000313" key="3">
    <source>
        <dbReference type="EMBL" id="PBC26506.1"/>
    </source>
</evidence>